<sequence length="112" mass="12712">MPSAIWRSWSPNQSYLHSLFGVSFNTSFLPSLCVWSDSIVHPYKPLVAVLIKEKPDVVRFKELAVDEKANGCVECLDRWMDHDQQTCMHTLCSQCRTPLAMKNMEKGAGPLI</sequence>
<gene>
    <name evidence="1" type="ORF">CKAN_01215700</name>
</gene>
<comment type="caution">
    <text evidence="1">The sequence shown here is derived from an EMBL/GenBank/DDBJ whole genome shotgun (WGS) entry which is preliminary data.</text>
</comment>
<name>A0A443NY30_9MAGN</name>
<accession>A0A443NY30</accession>
<dbReference type="Proteomes" id="UP000283530">
    <property type="component" value="Unassembled WGS sequence"/>
</dbReference>
<proteinExistence type="predicted"/>
<evidence type="ECO:0000313" key="2">
    <source>
        <dbReference type="Proteomes" id="UP000283530"/>
    </source>
</evidence>
<evidence type="ECO:0008006" key="3">
    <source>
        <dbReference type="Google" id="ProtNLM"/>
    </source>
</evidence>
<dbReference type="EMBL" id="QPKB01000004">
    <property type="protein sequence ID" value="RWR83403.1"/>
    <property type="molecule type" value="Genomic_DNA"/>
</dbReference>
<keyword evidence="2" id="KW-1185">Reference proteome</keyword>
<organism evidence="1 2">
    <name type="scientific">Cinnamomum micranthum f. kanehirae</name>
    <dbReference type="NCBI Taxonomy" id="337451"/>
    <lineage>
        <taxon>Eukaryota</taxon>
        <taxon>Viridiplantae</taxon>
        <taxon>Streptophyta</taxon>
        <taxon>Embryophyta</taxon>
        <taxon>Tracheophyta</taxon>
        <taxon>Spermatophyta</taxon>
        <taxon>Magnoliopsida</taxon>
        <taxon>Magnoliidae</taxon>
        <taxon>Laurales</taxon>
        <taxon>Lauraceae</taxon>
        <taxon>Cinnamomum</taxon>
    </lineage>
</organism>
<evidence type="ECO:0000313" key="1">
    <source>
        <dbReference type="EMBL" id="RWR83403.1"/>
    </source>
</evidence>
<protein>
    <recommendedName>
        <fullName evidence="3">RING-type domain-containing protein</fullName>
    </recommendedName>
</protein>
<reference evidence="1 2" key="1">
    <citation type="journal article" date="2019" name="Nat. Plants">
        <title>Stout camphor tree genome fills gaps in understanding of flowering plant genome evolution.</title>
        <authorList>
            <person name="Chaw S.M."/>
            <person name="Liu Y.C."/>
            <person name="Wu Y.W."/>
            <person name="Wang H.Y."/>
            <person name="Lin C.I."/>
            <person name="Wu C.S."/>
            <person name="Ke H.M."/>
            <person name="Chang L.Y."/>
            <person name="Hsu C.Y."/>
            <person name="Yang H.T."/>
            <person name="Sudianto E."/>
            <person name="Hsu M.H."/>
            <person name="Wu K.P."/>
            <person name="Wang L.N."/>
            <person name="Leebens-Mack J.H."/>
            <person name="Tsai I.J."/>
        </authorList>
    </citation>
    <scope>NUCLEOTIDE SEQUENCE [LARGE SCALE GENOMIC DNA]</scope>
    <source>
        <strain evidence="2">cv. Chaw 1501</strain>
        <tissue evidence="1">Young leaves</tissue>
    </source>
</reference>
<dbReference type="AlphaFoldDB" id="A0A443NY30"/>